<keyword evidence="9 10" id="KW-0472">Membrane</keyword>
<dbReference type="PANTHER" id="PTHR30578:SF0">
    <property type="entry name" value="ION-TRANSLOCATING OXIDOREDUCTASE COMPLEX SUBUNIT D"/>
    <property type="match status" value="1"/>
</dbReference>
<dbReference type="OrthoDB" id="9776359at2"/>
<feature type="transmembrane region" description="Helical" evidence="10">
    <location>
        <begin position="210"/>
        <end position="231"/>
    </location>
</feature>
<keyword evidence="1 10" id="KW-0813">Transport</keyword>
<keyword evidence="3 10" id="KW-0285">Flavoprotein</keyword>
<reference evidence="11 12" key="1">
    <citation type="submission" date="2018-05" db="EMBL/GenBank/DDBJ databases">
        <title>Genomic Encyclopedia of Type Strains, Phase IV (KMG-IV): sequencing the most valuable type-strain genomes for metagenomic binning, comparative biology and taxonomic classification.</title>
        <authorList>
            <person name="Goeker M."/>
        </authorList>
    </citation>
    <scope>NUCLEOTIDE SEQUENCE [LARGE SCALE GENOMIC DNA]</scope>
    <source>
        <strain evidence="11 12">DSM 25350</strain>
    </source>
</reference>
<protein>
    <recommendedName>
        <fullName evidence="10">Ion-translocating oxidoreductase complex subunit D</fullName>
        <ecNumber evidence="10">7.-.-.-</ecNumber>
    </recommendedName>
    <alternativeName>
        <fullName evidence="10">Rnf electron transport complex subunit D</fullName>
    </alternativeName>
</protein>
<dbReference type="Proteomes" id="UP000245790">
    <property type="component" value="Unassembled WGS sequence"/>
</dbReference>
<feature type="transmembrane region" description="Helical" evidence="10">
    <location>
        <begin position="295"/>
        <end position="313"/>
    </location>
</feature>
<dbReference type="EMBL" id="QGGU01000003">
    <property type="protein sequence ID" value="PWK53364.1"/>
    <property type="molecule type" value="Genomic_DNA"/>
</dbReference>
<evidence type="ECO:0000256" key="9">
    <source>
        <dbReference type="ARBA" id="ARBA00023136"/>
    </source>
</evidence>
<keyword evidence="4 10" id="KW-0288">FMN</keyword>
<feature type="transmembrane region" description="Helical" evidence="10">
    <location>
        <begin position="41"/>
        <end position="58"/>
    </location>
</feature>
<comment type="subunit">
    <text evidence="10">The complex is composed of six subunits: RnfA, RnfB, RnfC, RnfD, RnfE and RnfG.</text>
</comment>
<comment type="cofactor">
    <cofactor evidence="10">
        <name>FMN</name>
        <dbReference type="ChEBI" id="CHEBI:58210"/>
    </cofactor>
</comment>
<keyword evidence="5 10" id="KW-0812">Transmembrane</keyword>
<keyword evidence="6 10" id="KW-1278">Translocase</keyword>
<sequence>MLKSSPFKTSSNSVSRLMQTVALATLPGALALFYFFGWGVIFNLITCISVALLCEAAVLKLRQRPIKRNLMDYSALLTAVLLALSLPPLAPWWIATIGTLFAIVFAKHLYGGLGYNPFNPAMAGYVLLLISFPLAMTRWLPPETVITNAPNLVDSFLLFFTETDSQNRTLDVYLLNADGFTMATPLDELKTGLSMGYVLPELMHKPIFNGWINVGWQWANLGFLLGGLFLLWKKAINWHIPVAFLAAIYLISGFFHLFDDQLYIGPMTHLFSGATMLGAFFIATDPVSACTTNKGRLFFAASIGVIIVLIRNFGGYPDAVAFAVLLMNMAAPLIDHYTQPRVYGSQEN</sequence>
<accession>A0A316FX20</accession>
<dbReference type="InterPro" id="IPR011303">
    <property type="entry name" value="RnfD_bac"/>
</dbReference>
<evidence type="ECO:0000256" key="8">
    <source>
        <dbReference type="ARBA" id="ARBA00022989"/>
    </source>
</evidence>
<keyword evidence="2 10" id="KW-0597">Phosphoprotein</keyword>
<dbReference type="GO" id="GO:0022900">
    <property type="term" value="P:electron transport chain"/>
    <property type="evidence" value="ECO:0007669"/>
    <property type="project" value="UniProtKB-UniRule"/>
</dbReference>
<dbReference type="NCBIfam" id="TIGR01946">
    <property type="entry name" value="rnfD"/>
    <property type="match status" value="1"/>
</dbReference>
<dbReference type="RefSeq" id="WP_109762564.1">
    <property type="nucleotide sequence ID" value="NZ_QGGU01000003.1"/>
</dbReference>
<feature type="modified residue" description="FMN phosphoryl threonine" evidence="10">
    <location>
        <position position="184"/>
    </location>
</feature>
<dbReference type="NCBIfam" id="NF002011">
    <property type="entry name" value="PRK00816.1"/>
    <property type="match status" value="1"/>
</dbReference>
<comment type="function">
    <text evidence="10">Part of a membrane-bound complex that couples electron transfer with translocation of ions across the membrane.</text>
</comment>
<keyword evidence="8 10" id="KW-1133">Transmembrane helix</keyword>
<evidence type="ECO:0000256" key="1">
    <source>
        <dbReference type="ARBA" id="ARBA00022448"/>
    </source>
</evidence>
<comment type="similarity">
    <text evidence="10">Belongs to the NqrB/RnfD family.</text>
</comment>
<feature type="transmembrane region" description="Helical" evidence="10">
    <location>
        <begin position="263"/>
        <end position="283"/>
    </location>
</feature>
<dbReference type="HAMAP" id="MF_00462">
    <property type="entry name" value="RsxD_RnfD"/>
    <property type="match status" value="1"/>
</dbReference>
<keyword evidence="10" id="KW-0997">Cell inner membrane</keyword>
<comment type="caution">
    <text evidence="10">Lacks conserved residue(s) required for the propagation of feature annotation.</text>
</comment>
<dbReference type="EC" id="7.-.-.-" evidence="10"/>
<dbReference type="GO" id="GO:0005886">
    <property type="term" value="C:plasma membrane"/>
    <property type="evidence" value="ECO:0007669"/>
    <property type="project" value="UniProtKB-SubCell"/>
</dbReference>
<organism evidence="11 12">
    <name type="scientific">Pleionea mediterranea</name>
    <dbReference type="NCBI Taxonomy" id="523701"/>
    <lineage>
        <taxon>Bacteria</taxon>
        <taxon>Pseudomonadati</taxon>
        <taxon>Pseudomonadota</taxon>
        <taxon>Gammaproteobacteria</taxon>
        <taxon>Oceanospirillales</taxon>
        <taxon>Pleioneaceae</taxon>
        <taxon>Pleionea</taxon>
    </lineage>
</organism>
<keyword evidence="7 10" id="KW-0249">Electron transport</keyword>
<comment type="subcellular location">
    <subcellularLocation>
        <location evidence="10">Cell inner membrane</location>
        <topology evidence="10">Multi-pass membrane protein</topology>
    </subcellularLocation>
</comment>
<proteinExistence type="inferred from homology"/>
<gene>
    <name evidence="10" type="primary">rnfD</name>
    <name evidence="11" type="ORF">C8D97_103191</name>
</gene>
<evidence type="ECO:0000256" key="3">
    <source>
        <dbReference type="ARBA" id="ARBA00022630"/>
    </source>
</evidence>
<comment type="caution">
    <text evidence="11">The sequence shown here is derived from an EMBL/GenBank/DDBJ whole genome shotgun (WGS) entry which is preliminary data.</text>
</comment>
<evidence type="ECO:0000313" key="12">
    <source>
        <dbReference type="Proteomes" id="UP000245790"/>
    </source>
</evidence>
<dbReference type="GO" id="GO:0055085">
    <property type="term" value="P:transmembrane transport"/>
    <property type="evidence" value="ECO:0007669"/>
    <property type="project" value="InterPro"/>
</dbReference>
<feature type="transmembrane region" description="Helical" evidence="10">
    <location>
        <begin position="70"/>
        <end position="86"/>
    </location>
</feature>
<keyword evidence="10" id="KW-1003">Cell membrane</keyword>
<evidence type="ECO:0000256" key="5">
    <source>
        <dbReference type="ARBA" id="ARBA00022692"/>
    </source>
</evidence>
<evidence type="ECO:0000256" key="2">
    <source>
        <dbReference type="ARBA" id="ARBA00022553"/>
    </source>
</evidence>
<keyword evidence="12" id="KW-1185">Reference proteome</keyword>
<dbReference type="Pfam" id="PF03116">
    <property type="entry name" value="NQR2_RnfD_RnfE"/>
    <property type="match status" value="1"/>
</dbReference>
<name>A0A316FX20_9GAMM</name>
<evidence type="ECO:0000313" key="11">
    <source>
        <dbReference type="EMBL" id="PWK53364.1"/>
    </source>
</evidence>
<evidence type="ECO:0000256" key="7">
    <source>
        <dbReference type="ARBA" id="ARBA00022982"/>
    </source>
</evidence>
<evidence type="ECO:0000256" key="10">
    <source>
        <dbReference type="HAMAP-Rule" id="MF_00462"/>
    </source>
</evidence>
<dbReference type="PANTHER" id="PTHR30578">
    <property type="entry name" value="ELECTRON TRANSPORT COMPLEX PROTEIN RNFD"/>
    <property type="match status" value="1"/>
</dbReference>
<evidence type="ECO:0000256" key="6">
    <source>
        <dbReference type="ARBA" id="ARBA00022967"/>
    </source>
</evidence>
<feature type="transmembrane region" description="Helical" evidence="10">
    <location>
        <begin position="238"/>
        <end position="257"/>
    </location>
</feature>
<evidence type="ECO:0000256" key="4">
    <source>
        <dbReference type="ARBA" id="ARBA00022643"/>
    </source>
</evidence>
<dbReference type="InterPro" id="IPR004338">
    <property type="entry name" value="NqrB/RnfD"/>
</dbReference>
<dbReference type="AlphaFoldDB" id="A0A316FX20"/>